<dbReference type="PANTHER" id="PTHR31949:SF6">
    <property type="entry name" value="DUF4005 DOMAIN-CONTAINING PROTEIN"/>
    <property type="match status" value="1"/>
</dbReference>
<feature type="region of interest" description="Disordered" evidence="1">
    <location>
        <begin position="342"/>
        <end position="397"/>
    </location>
</feature>
<gene>
    <name evidence="3" type="primary">LOC107435036</name>
</gene>
<feature type="compositionally biased region" description="Polar residues" evidence="1">
    <location>
        <begin position="379"/>
        <end position="397"/>
    </location>
</feature>
<reference evidence="2" key="1">
    <citation type="submission" date="2025-05" db="UniProtKB">
        <authorList>
            <consortium name="RefSeq"/>
        </authorList>
    </citation>
    <scope>NUCLEOTIDE SEQUENCE [LARGE SCALE GENOMIC DNA]</scope>
</reference>
<name>A0A6P4AX09_ZIZJJ</name>
<keyword evidence="2" id="KW-1185">Reference proteome</keyword>
<feature type="compositionally biased region" description="Low complexity" evidence="1">
    <location>
        <begin position="176"/>
        <end position="213"/>
    </location>
</feature>
<dbReference type="GeneID" id="107435036"/>
<sequence length="397" mass="44159">MKGWRVPRRSSTHGVKDMNIIERDEDLMLFRELHQRDKDRILSLLLPVSDEFEPNVPEGKQGELYRIPSAKKGSSGFEFLAENDKHETDWLKTPPATPLFASLEMEATGPQLVNINNNKNTPNSIPALQQPPLSRFAAAIPEAPSKPRNVIGAPKSPNFQQPKKSPLRSITPIQNQRPTTITSSTTQTKKPTRSTPPAHPNINNNTKKSISNNTKKERQMESLVSNLSKNATTAVVDIINPKTNKPRSRAVSPLVRSTIPAQIPEFSNETPPNLITDDQRSISATRGRPAAKPAEPARRQSCSPSVTRGRKVVEAIRSKQEGVNQKDRIQVLGSKMVEKVMNARKSNMNYSPTHESLKDRRPKSRGSMSEASAPRTGRMISSNAKPNPPTLWSHSRR</sequence>
<dbReference type="Proteomes" id="UP001652623">
    <property type="component" value="Chromosome 1"/>
</dbReference>
<evidence type="ECO:0000256" key="1">
    <source>
        <dbReference type="SAM" id="MobiDB-lite"/>
    </source>
</evidence>
<dbReference type="InParanoid" id="A0A6P4AX09"/>
<dbReference type="KEGG" id="zju:107435036"/>
<feature type="region of interest" description="Disordered" evidence="1">
    <location>
        <begin position="146"/>
        <end position="222"/>
    </location>
</feature>
<organism evidence="2 3">
    <name type="scientific">Ziziphus jujuba</name>
    <name type="common">Chinese jujube</name>
    <name type="synonym">Ziziphus sativa</name>
    <dbReference type="NCBI Taxonomy" id="326968"/>
    <lineage>
        <taxon>Eukaryota</taxon>
        <taxon>Viridiplantae</taxon>
        <taxon>Streptophyta</taxon>
        <taxon>Embryophyta</taxon>
        <taxon>Tracheophyta</taxon>
        <taxon>Spermatophyta</taxon>
        <taxon>Magnoliopsida</taxon>
        <taxon>eudicotyledons</taxon>
        <taxon>Gunneridae</taxon>
        <taxon>Pentapetalae</taxon>
        <taxon>rosids</taxon>
        <taxon>fabids</taxon>
        <taxon>Rosales</taxon>
        <taxon>Rhamnaceae</taxon>
        <taxon>Paliureae</taxon>
        <taxon>Ziziphus</taxon>
    </lineage>
</organism>
<feature type="region of interest" description="Disordered" evidence="1">
    <location>
        <begin position="264"/>
        <end position="309"/>
    </location>
</feature>
<proteinExistence type="predicted"/>
<feature type="compositionally biased region" description="Polar residues" evidence="1">
    <location>
        <begin position="344"/>
        <end position="354"/>
    </location>
</feature>
<dbReference type="GO" id="GO:0043622">
    <property type="term" value="P:cortical microtubule organization"/>
    <property type="evidence" value="ECO:0007669"/>
    <property type="project" value="TreeGrafter"/>
</dbReference>
<dbReference type="RefSeq" id="XP_015902062.3">
    <property type="nucleotide sequence ID" value="XM_016046576.4"/>
</dbReference>
<dbReference type="AlphaFoldDB" id="A0A6P4AX09"/>
<dbReference type="GO" id="GO:0055028">
    <property type="term" value="C:cortical microtubule"/>
    <property type="evidence" value="ECO:0007669"/>
    <property type="project" value="TreeGrafter"/>
</dbReference>
<reference evidence="3" key="2">
    <citation type="submission" date="2025-08" db="UniProtKB">
        <authorList>
            <consortium name="RefSeq"/>
        </authorList>
    </citation>
    <scope>IDENTIFICATION</scope>
    <source>
        <tissue evidence="3">Seedling</tissue>
    </source>
</reference>
<protein>
    <submittedName>
        <fullName evidence="3">Uncharacterized protein LOC107435036 isoform X1</fullName>
    </submittedName>
</protein>
<dbReference type="PANTHER" id="PTHR31949">
    <property type="entry name" value="GASTRIC MUCIN-LIKE PROTEIN"/>
    <property type="match status" value="1"/>
</dbReference>
<evidence type="ECO:0000313" key="3">
    <source>
        <dbReference type="RefSeq" id="XP_015902062.3"/>
    </source>
</evidence>
<evidence type="ECO:0000313" key="2">
    <source>
        <dbReference type="Proteomes" id="UP001652623"/>
    </source>
</evidence>
<accession>A0A6P4AX09</accession>